<dbReference type="EMBL" id="KV425893">
    <property type="protein sequence ID" value="KZW01560.1"/>
    <property type="molecule type" value="Genomic_DNA"/>
</dbReference>
<sequence length="75" mass="8773">MYLHIEYHSVLGQVLIVAVLTRRCYAHWEYSRAPEQLRAARRLCDRDWRPTDPVDPPYIGIRYPAGPLVPRLTIA</sequence>
<evidence type="ECO:0000313" key="2">
    <source>
        <dbReference type="Proteomes" id="UP000077266"/>
    </source>
</evidence>
<dbReference type="Proteomes" id="UP000077266">
    <property type="component" value="Unassembled WGS sequence"/>
</dbReference>
<name>A0A166BJ56_EXIGL</name>
<evidence type="ECO:0000313" key="1">
    <source>
        <dbReference type="EMBL" id="KZW01560.1"/>
    </source>
</evidence>
<dbReference type="AlphaFoldDB" id="A0A166BJ56"/>
<keyword evidence="2" id="KW-1185">Reference proteome</keyword>
<gene>
    <name evidence="1" type="ORF">EXIGLDRAFT_717959</name>
</gene>
<dbReference type="InParanoid" id="A0A166BJ56"/>
<organism evidence="1 2">
    <name type="scientific">Exidia glandulosa HHB12029</name>
    <dbReference type="NCBI Taxonomy" id="1314781"/>
    <lineage>
        <taxon>Eukaryota</taxon>
        <taxon>Fungi</taxon>
        <taxon>Dikarya</taxon>
        <taxon>Basidiomycota</taxon>
        <taxon>Agaricomycotina</taxon>
        <taxon>Agaricomycetes</taxon>
        <taxon>Auriculariales</taxon>
        <taxon>Exidiaceae</taxon>
        <taxon>Exidia</taxon>
    </lineage>
</organism>
<protein>
    <submittedName>
        <fullName evidence="1">Uncharacterized protein</fullName>
    </submittedName>
</protein>
<reference evidence="1 2" key="1">
    <citation type="journal article" date="2016" name="Mol. Biol. Evol.">
        <title>Comparative Genomics of Early-Diverging Mushroom-Forming Fungi Provides Insights into the Origins of Lignocellulose Decay Capabilities.</title>
        <authorList>
            <person name="Nagy L.G."/>
            <person name="Riley R."/>
            <person name="Tritt A."/>
            <person name="Adam C."/>
            <person name="Daum C."/>
            <person name="Floudas D."/>
            <person name="Sun H."/>
            <person name="Yadav J.S."/>
            <person name="Pangilinan J."/>
            <person name="Larsson K.H."/>
            <person name="Matsuura K."/>
            <person name="Barry K."/>
            <person name="Labutti K."/>
            <person name="Kuo R."/>
            <person name="Ohm R.A."/>
            <person name="Bhattacharya S.S."/>
            <person name="Shirouzu T."/>
            <person name="Yoshinaga Y."/>
            <person name="Martin F.M."/>
            <person name="Grigoriev I.V."/>
            <person name="Hibbett D.S."/>
        </authorList>
    </citation>
    <scope>NUCLEOTIDE SEQUENCE [LARGE SCALE GENOMIC DNA]</scope>
    <source>
        <strain evidence="1 2">HHB12029</strain>
    </source>
</reference>
<proteinExistence type="predicted"/>
<accession>A0A166BJ56</accession>